<dbReference type="EMBL" id="FMAR01000004">
    <property type="protein sequence ID" value="SCC20788.1"/>
    <property type="molecule type" value="Genomic_DNA"/>
</dbReference>
<dbReference type="STRING" id="1335309.GA0116948_104222"/>
<evidence type="ECO:0000313" key="1">
    <source>
        <dbReference type="EMBL" id="SCC20788.1"/>
    </source>
</evidence>
<gene>
    <name evidence="1" type="ORF">GA0116948_104222</name>
</gene>
<proteinExistence type="predicted"/>
<dbReference type="Proteomes" id="UP000242818">
    <property type="component" value="Unassembled WGS sequence"/>
</dbReference>
<dbReference type="AlphaFoldDB" id="A0A1C4CNT9"/>
<name>A0A1C4CNT9_9BACT</name>
<evidence type="ECO:0000313" key="2">
    <source>
        <dbReference type="Proteomes" id="UP000242818"/>
    </source>
</evidence>
<sequence length="84" mass="10063">MPIGYLLSVILEMKSNSRYLASARIPYTSRTPSLPLWMDHSLFISHPIYLRKGSKHFFNHSYRYCFQLNSYKLSMKSEYNMTFR</sequence>
<reference evidence="1 2" key="1">
    <citation type="submission" date="2016-08" db="EMBL/GenBank/DDBJ databases">
        <authorList>
            <person name="Seilhamer J.J."/>
        </authorList>
    </citation>
    <scope>NUCLEOTIDE SEQUENCE [LARGE SCALE GENOMIC DNA]</scope>
    <source>
        <strain evidence="1 2">A37T2</strain>
    </source>
</reference>
<accession>A0A1C4CNT9</accession>
<organism evidence="1 2">
    <name type="scientific">Chitinophaga costaii</name>
    <dbReference type="NCBI Taxonomy" id="1335309"/>
    <lineage>
        <taxon>Bacteria</taxon>
        <taxon>Pseudomonadati</taxon>
        <taxon>Bacteroidota</taxon>
        <taxon>Chitinophagia</taxon>
        <taxon>Chitinophagales</taxon>
        <taxon>Chitinophagaceae</taxon>
        <taxon>Chitinophaga</taxon>
    </lineage>
</organism>
<protein>
    <submittedName>
        <fullName evidence="1">Uncharacterized protein</fullName>
    </submittedName>
</protein>
<keyword evidence="2" id="KW-1185">Reference proteome</keyword>